<evidence type="ECO:0000313" key="3">
    <source>
        <dbReference type="Proteomes" id="UP000807716"/>
    </source>
</evidence>
<protein>
    <submittedName>
        <fullName evidence="2">Uncharacterized protein</fullName>
    </submittedName>
</protein>
<evidence type="ECO:0000256" key="1">
    <source>
        <dbReference type="SAM" id="SignalP"/>
    </source>
</evidence>
<accession>A0A9P6PL73</accession>
<gene>
    <name evidence="2" type="ORF">DFQ27_000276</name>
</gene>
<feature type="signal peptide" evidence="1">
    <location>
        <begin position="1"/>
        <end position="24"/>
    </location>
</feature>
<sequence length="72" mass="8106">MIPPQPRYFAATALLMLYISVTGAEDYERCAADDKPEEGLNACPCRSGPFNMLDDFVYPKVWDTLTPTEQCQ</sequence>
<dbReference type="EMBL" id="JAAAJB010001045">
    <property type="protein sequence ID" value="KAG0249227.1"/>
    <property type="molecule type" value="Genomic_DNA"/>
</dbReference>
<keyword evidence="3" id="KW-1185">Reference proteome</keyword>
<comment type="caution">
    <text evidence="2">The sequence shown here is derived from an EMBL/GenBank/DDBJ whole genome shotgun (WGS) entry which is preliminary data.</text>
</comment>
<proteinExistence type="predicted"/>
<reference evidence="2" key="1">
    <citation type="journal article" date="2020" name="Fungal Divers.">
        <title>Resolving the Mortierellaceae phylogeny through synthesis of multi-gene phylogenetics and phylogenomics.</title>
        <authorList>
            <person name="Vandepol N."/>
            <person name="Liber J."/>
            <person name="Desiro A."/>
            <person name="Na H."/>
            <person name="Kennedy M."/>
            <person name="Barry K."/>
            <person name="Grigoriev I.V."/>
            <person name="Miller A.N."/>
            <person name="O'Donnell K."/>
            <person name="Stajich J.E."/>
            <person name="Bonito G."/>
        </authorList>
    </citation>
    <scope>NUCLEOTIDE SEQUENCE</scope>
    <source>
        <strain evidence="2">BC1065</strain>
    </source>
</reference>
<evidence type="ECO:0000313" key="2">
    <source>
        <dbReference type="EMBL" id="KAG0249227.1"/>
    </source>
</evidence>
<dbReference type="AlphaFoldDB" id="A0A9P6PL73"/>
<keyword evidence="1" id="KW-0732">Signal</keyword>
<feature type="non-terminal residue" evidence="2">
    <location>
        <position position="72"/>
    </location>
</feature>
<organism evidence="2 3">
    <name type="scientific">Actinomortierella ambigua</name>
    <dbReference type="NCBI Taxonomy" id="1343610"/>
    <lineage>
        <taxon>Eukaryota</taxon>
        <taxon>Fungi</taxon>
        <taxon>Fungi incertae sedis</taxon>
        <taxon>Mucoromycota</taxon>
        <taxon>Mortierellomycotina</taxon>
        <taxon>Mortierellomycetes</taxon>
        <taxon>Mortierellales</taxon>
        <taxon>Mortierellaceae</taxon>
        <taxon>Actinomortierella</taxon>
    </lineage>
</organism>
<dbReference type="Proteomes" id="UP000807716">
    <property type="component" value="Unassembled WGS sequence"/>
</dbReference>
<feature type="chain" id="PRO_5040451394" evidence="1">
    <location>
        <begin position="25"/>
        <end position="72"/>
    </location>
</feature>
<name>A0A9P6PL73_9FUNG</name>